<keyword evidence="3" id="KW-1185">Reference proteome</keyword>
<organism evidence="2 3">
    <name type="scientific">Brachybacterium equifaecis</name>
    <dbReference type="NCBI Taxonomy" id="2910770"/>
    <lineage>
        <taxon>Bacteria</taxon>
        <taxon>Bacillati</taxon>
        <taxon>Actinomycetota</taxon>
        <taxon>Actinomycetes</taxon>
        <taxon>Micrococcales</taxon>
        <taxon>Dermabacteraceae</taxon>
        <taxon>Brachybacterium</taxon>
    </lineage>
</organism>
<feature type="region of interest" description="Disordered" evidence="1">
    <location>
        <begin position="1"/>
        <end position="25"/>
    </location>
</feature>
<dbReference type="Gene3D" id="3.40.50.150">
    <property type="entry name" value="Vaccinia Virus protein VP39"/>
    <property type="match status" value="1"/>
</dbReference>
<dbReference type="NCBIfam" id="NF037959">
    <property type="entry name" value="MFS_SpdSyn"/>
    <property type="match status" value="1"/>
</dbReference>
<accession>A0ABT0QYG8</accession>
<evidence type="ECO:0000313" key="3">
    <source>
        <dbReference type="Proteomes" id="UP001203761"/>
    </source>
</evidence>
<evidence type="ECO:0000256" key="1">
    <source>
        <dbReference type="SAM" id="MobiDB-lite"/>
    </source>
</evidence>
<gene>
    <name evidence="2" type="ORF">Bequi_01420</name>
</gene>
<sequence>MTSRGRGRQRTAPFPRLGPVGEPIPISTGTAQLEVESDGSVLLLVNGVPSSHLDPDPAHLVFEYMRWMQLSIRLWLQEQPERAQALQVAHLGGAGCSLPRAVAAEWPRSRQIVIELDGILAESVREWFDLPRSPQLRVRTGDAAEALAQWREGRFDVLVRDVFAGSVTPPSLTGAEAARHAARVLAPGGLYLANSAAPPGTRILADEIATLSESFAHVEAIAEPAHLSGKRRGNCVILASQSPLPAQLDRALRSDPVSVRLAGGDRIRALRAAGRIASDS</sequence>
<comment type="caution">
    <text evidence="2">The sequence shown here is derived from an EMBL/GenBank/DDBJ whole genome shotgun (WGS) entry which is preliminary data.</text>
</comment>
<proteinExistence type="predicted"/>
<name>A0ABT0QYG8_9MICO</name>
<evidence type="ECO:0000313" key="2">
    <source>
        <dbReference type="EMBL" id="MCL6422059.1"/>
    </source>
</evidence>
<reference evidence="2" key="1">
    <citation type="submission" date="2022-02" db="EMBL/GenBank/DDBJ databases">
        <authorList>
            <person name="Lee M."/>
            <person name="Kim S.-J."/>
            <person name="Jung M.-Y."/>
        </authorList>
    </citation>
    <scope>NUCLEOTIDE SEQUENCE</scope>
    <source>
        <strain evidence="2">JHP9</strain>
    </source>
</reference>
<dbReference type="EMBL" id="JAKNCJ010000001">
    <property type="protein sequence ID" value="MCL6422059.1"/>
    <property type="molecule type" value="Genomic_DNA"/>
</dbReference>
<dbReference type="CDD" id="cd02440">
    <property type="entry name" value="AdoMet_MTases"/>
    <property type="match status" value="1"/>
</dbReference>
<dbReference type="RefSeq" id="WP_249736219.1">
    <property type="nucleotide sequence ID" value="NZ_JAKNCJ010000001.1"/>
</dbReference>
<dbReference type="InterPro" id="IPR029063">
    <property type="entry name" value="SAM-dependent_MTases_sf"/>
</dbReference>
<dbReference type="SUPFAM" id="SSF53335">
    <property type="entry name" value="S-adenosyl-L-methionine-dependent methyltransferases"/>
    <property type="match status" value="1"/>
</dbReference>
<dbReference type="Proteomes" id="UP001203761">
    <property type="component" value="Unassembled WGS sequence"/>
</dbReference>
<protein>
    <submittedName>
        <fullName evidence="2">Fused MFS/spermidine synthase</fullName>
    </submittedName>
</protein>